<dbReference type="GO" id="GO:0004623">
    <property type="term" value="F:phospholipase A2 activity"/>
    <property type="evidence" value="ECO:0007669"/>
    <property type="project" value="TreeGrafter"/>
</dbReference>
<dbReference type="InterPro" id="IPR007053">
    <property type="entry name" value="LRAT_dom"/>
</dbReference>
<comment type="similarity">
    <text evidence="1">Belongs to the H-rev107 family.</text>
</comment>
<keyword evidence="2" id="KW-0808">Transferase</keyword>
<evidence type="ECO:0000256" key="1">
    <source>
        <dbReference type="ARBA" id="ARBA00007824"/>
    </source>
</evidence>
<keyword evidence="4" id="KW-0443">Lipid metabolism</keyword>
<keyword evidence="7" id="KW-1185">Reference proteome</keyword>
<proteinExistence type="inferred from homology"/>
<gene>
    <name evidence="6" type="ORF">D623_10005773</name>
</gene>
<dbReference type="GO" id="GO:0070292">
    <property type="term" value="P:N-acylphosphatidylethanolamine metabolic process"/>
    <property type="evidence" value="ECO:0007669"/>
    <property type="project" value="TreeGrafter"/>
</dbReference>
<dbReference type="Proteomes" id="UP000052978">
    <property type="component" value="Unassembled WGS sequence"/>
</dbReference>
<evidence type="ECO:0000259" key="5">
    <source>
        <dbReference type="PROSITE" id="PS51934"/>
    </source>
</evidence>
<dbReference type="PANTHER" id="PTHR13943">
    <property type="entry name" value="HRAS-LIKE SUPPRESSOR - RELATED"/>
    <property type="match status" value="1"/>
</dbReference>
<dbReference type="GO" id="GO:0005737">
    <property type="term" value="C:cytoplasm"/>
    <property type="evidence" value="ECO:0007669"/>
    <property type="project" value="TreeGrafter"/>
</dbReference>
<accession>S7MEZ2</accession>
<dbReference type="EMBL" id="KE161197">
    <property type="protein sequence ID" value="EPQ02246.1"/>
    <property type="molecule type" value="Genomic_DNA"/>
</dbReference>
<evidence type="ECO:0000256" key="2">
    <source>
        <dbReference type="ARBA" id="ARBA00022679"/>
    </source>
</evidence>
<dbReference type="Gene3D" id="3.90.1720.10">
    <property type="entry name" value="endopeptidase domain like (from Nostoc punctiforme)"/>
    <property type="match status" value="1"/>
</dbReference>
<organism evidence="6 7">
    <name type="scientific">Myotis brandtii</name>
    <name type="common">Brandt's bat</name>
    <dbReference type="NCBI Taxonomy" id="109478"/>
    <lineage>
        <taxon>Eukaryota</taxon>
        <taxon>Metazoa</taxon>
        <taxon>Chordata</taxon>
        <taxon>Craniata</taxon>
        <taxon>Vertebrata</taxon>
        <taxon>Euteleostomi</taxon>
        <taxon>Mammalia</taxon>
        <taxon>Eutheria</taxon>
        <taxon>Laurasiatheria</taxon>
        <taxon>Chiroptera</taxon>
        <taxon>Yangochiroptera</taxon>
        <taxon>Vespertilionidae</taxon>
        <taxon>Myotis</taxon>
    </lineage>
</organism>
<evidence type="ECO:0000313" key="7">
    <source>
        <dbReference type="Proteomes" id="UP000052978"/>
    </source>
</evidence>
<dbReference type="GO" id="GO:0016410">
    <property type="term" value="F:N-acyltransferase activity"/>
    <property type="evidence" value="ECO:0007669"/>
    <property type="project" value="TreeGrafter"/>
</dbReference>
<dbReference type="PROSITE" id="PS51934">
    <property type="entry name" value="LRAT"/>
    <property type="match status" value="1"/>
</dbReference>
<dbReference type="InterPro" id="IPR051496">
    <property type="entry name" value="H-rev107_PLA/AT"/>
</dbReference>
<evidence type="ECO:0000256" key="3">
    <source>
        <dbReference type="ARBA" id="ARBA00022801"/>
    </source>
</evidence>
<dbReference type="PANTHER" id="PTHR13943:SF31">
    <property type="entry name" value="PHOSPHOLIPASE A AND ACYLTRANSFERASE 3"/>
    <property type="match status" value="1"/>
</dbReference>
<evidence type="ECO:0000256" key="4">
    <source>
        <dbReference type="ARBA" id="ARBA00023098"/>
    </source>
</evidence>
<sequence>MTSRRAGEIAGAGAASLRSVLTDKAMVKKELLYFVAGDDKYRVNNKYDQKNKPLPPREIVRRAEEKVGQEMCYKLTSENCEHFVTKLRYGVSRSDQVRPQPVSLSSTTRPFPPLTVAGHLCGQPGRRLRHK</sequence>
<protein>
    <submittedName>
        <fullName evidence="6">Group XVI phospholipase A2</fullName>
    </submittedName>
</protein>
<name>S7MEZ2_MYOBR</name>
<reference evidence="6 7" key="1">
    <citation type="journal article" date="2013" name="Nat. Commun.">
        <title>Genome analysis reveals insights into physiology and longevity of the Brandt's bat Myotis brandtii.</title>
        <authorList>
            <person name="Seim I."/>
            <person name="Fang X."/>
            <person name="Xiong Z."/>
            <person name="Lobanov A.V."/>
            <person name="Huang Z."/>
            <person name="Ma S."/>
            <person name="Feng Y."/>
            <person name="Turanov A.A."/>
            <person name="Zhu Y."/>
            <person name="Lenz T.L."/>
            <person name="Gerashchenko M.V."/>
            <person name="Fan D."/>
            <person name="Hee Yim S."/>
            <person name="Yao X."/>
            <person name="Jordan D."/>
            <person name="Xiong Y."/>
            <person name="Ma Y."/>
            <person name="Lyapunov A.N."/>
            <person name="Chen G."/>
            <person name="Kulakova O.I."/>
            <person name="Sun Y."/>
            <person name="Lee S.G."/>
            <person name="Bronson R.T."/>
            <person name="Moskalev A.A."/>
            <person name="Sunyaev S.R."/>
            <person name="Zhang G."/>
            <person name="Krogh A."/>
            <person name="Wang J."/>
            <person name="Gladyshev V.N."/>
        </authorList>
    </citation>
    <scope>NUCLEOTIDE SEQUENCE [LARGE SCALE GENOMIC DNA]</scope>
</reference>
<keyword evidence="3" id="KW-0378">Hydrolase</keyword>
<feature type="domain" description="LRAT" evidence="5">
    <location>
        <begin position="1"/>
        <end position="96"/>
    </location>
</feature>
<dbReference type="AlphaFoldDB" id="S7MEZ2"/>
<dbReference type="Pfam" id="PF04970">
    <property type="entry name" value="LRAT"/>
    <property type="match status" value="1"/>
</dbReference>
<evidence type="ECO:0000313" key="6">
    <source>
        <dbReference type="EMBL" id="EPQ02246.1"/>
    </source>
</evidence>
<dbReference type="GO" id="GO:0008970">
    <property type="term" value="F:phospholipase A1 activity"/>
    <property type="evidence" value="ECO:0007669"/>
    <property type="project" value="TreeGrafter"/>
</dbReference>